<keyword evidence="2" id="KW-1185">Reference proteome</keyword>
<comment type="caution">
    <text evidence="1">The sequence shown here is derived from an EMBL/GenBank/DDBJ whole genome shotgun (WGS) entry which is preliminary data.</text>
</comment>
<protein>
    <submittedName>
        <fullName evidence="1">3342_t:CDS:1</fullName>
    </submittedName>
</protein>
<reference evidence="1" key="1">
    <citation type="submission" date="2021-06" db="EMBL/GenBank/DDBJ databases">
        <authorList>
            <person name="Kallberg Y."/>
            <person name="Tangrot J."/>
            <person name="Rosling A."/>
        </authorList>
    </citation>
    <scope>NUCLEOTIDE SEQUENCE</scope>
    <source>
        <strain evidence="1">87-6 pot B 2015</strain>
    </source>
</reference>
<accession>A0A9N8WU44</accession>
<gene>
    <name evidence="1" type="ORF">FMOSSE_LOCUS3677</name>
</gene>
<dbReference type="EMBL" id="CAJVPP010000566">
    <property type="protein sequence ID" value="CAG8493895.1"/>
    <property type="molecule type" value="Genomic_DNA"/>
</dbReference>
<evidence type="ECO:0000313" key="1">
    <source>
        <dbReference type="EMBL" id="CAG8493895.1"/>
    </source>
</evidence>
<dbReference type="AlphaFoldDB" id="A0A9N8WU44"/>
<dbReference type="Proteomes" id="UP000789375">
    <property type="component" value="Unassembled WGS sequence"/>
</dbReference>
<evidence type="ECO:0000313" key="2">
    <source>
        <dbReference type="Proteomes" id="UP000789375"/>
    </source>
</evidence>
<sequence length="272" mass="30421">MPTTQSKPTSGDDVNQAKQIYNDINDYLDCLAEMIQSEVQEFDEEDSDDEELSPIALQFLKDYKEYISSPSQVHTQLVDSGSSSSGSSSRLQKKRFWMYTQTNQMLRSLAPKLLSVNPKLCEAKIDYSAQASPSFSTSPSDTTSSNNEKLLMNNTSTAVASLKAHLAKEQEKNCIFIRKPQYAPIEEKNFVFVVKESTAAIVTPPKLVESPTKEKIEEKGSMSEKSEFIENLSEKVKKIPISIDLISNFIAITKVGFSKSQLSQLSSLMWTE</sequence>
<organism evidence="1 2">
    <name type="scientific">Funneliformis mosseae</name>
    <name type="common">Endomycorrhizal fungus</name>
    <name type="synonym">Glomus mosseae</name>
    <dbReference type="NCBI Taxonomy" id="27381"/>
    <lineage>
        <taxon>Eukaryota</taxon>
        <taxon>Fungi</taxon>
        <taxon>Fungi incertae sedis</taxon>
        <taxon>Mucoromycota</taxon>
        <taxon>Glomeromycotina</taxon>
        <taxon>Glomeromycetes</taxon>
        <taxon>Glomerales</taxon>
        <taxon>Glomeraceae</taxon>
        <taxon>Funneliformis</taxon>
    </lineage>
</organism>
<proteinExistence type="predicted"/>
<name>A0A9N8WU44_FUNMO</name>